<protein>
    <submittedName>
        <fullName evidence="1">Uncharacterized protein</fullName>
    </submittedName>
</protein>
<gene>
    <name evidence="1" type="ORF">OLEA9_A078375</name>
</gene>
<dbReference type="AlphaFoldDB" id="A0A8S0UGC9"/>
<name>A0A8S0UGC9_OLEEU</name>
<dbReference type="EMBL" id="CACTIH010008184">
    <property type="protein sequence ID" value="CAA3019318.1"/>
    <property type="molecule type" value="Genomic_DNA"/>
</dbReference>
<evidence type="ECO:0000313" key="1">
    <source>
        <dbReference type="EMBL" id="CAA3019318.1"/>
    </source>
</evidence>
<evidence type="ECO:0000313" key="2">
    <source>
        <dbReference type="Proteomes" id="UP000594638"/>
    </source>
</evidence>
<comment type="caution">
    <text evidence="1">The sequence shown here is derived from an EMBL/GenBank/DDBJ whole genome shotgun (WGS) entry which is preliminary data.</text>
</comment>
<dbReference type="Gramene" id="OE9A078375T1">
    <property type="protein sequence ID" value="OE9A078375C1"/>
    <property type="gene ID" value="OE9A078375"/>
</dbReference>
<sequence length="134" mass="15120">RARKTIAVMQKTELRTCTVAVLCAPARMHLKLGPLPPRARWITHGRCLAPGHGICLNDYNHNLPSRAPVGARSLSSRLHSSHDRCKWRQSIKRRGVTLGNNRRRCLPRRRPDDSEVGLNTAISRAFLEGNKLFP</sequence>
<organism evidence="1 2">
    <name type="scientific">Olea europaea subsp. europaea</name>
    <dbReference type="NCBI Taxonomy" id="158383"/>
    <lineage>
        <taxon>Eukaryota</taxon>
        <taxon>Viridiplantae</taxon>
        <taxon>Streptophyta</taxon>
        <taxon>Embryophyta</taxon>
        <taxon>Tracheophyta</taxon>
        <taxon>Spermatophyta</taxon>
        <taxon>Magnoliopsida</taxon>
        <taxon>eudicotyledons</taxon>
        <taxon>Gunneridae</taxon>
        <taxon>Pentapetalae</taxon>
        <taxon>asterids</taxon>
        <taxon>lamiids</taxon>
        <taxon>Lamiales</taxon>
        <taxon>Oleaceae</taxon>
        <taxon>Oleeae</taxon>
        <taxon>Olea</taxon>
    </lineage>
</organism>
<reference evidence="1 2" key="1">
    <citation type="submission" date="2019-12" db="EMBL/GenBank/DDBJ databases">
        <authorList>
            <person name="Alioto T."/>
            <person name="Alioto T."/>
            <person name="Gomez Garrido J."/>
        </authorList>
    </citation>
    <scope>NUCLEOTIDE SEQUENCE [LARGE SCALE GENOMIC DNA]</scope>
</reference>
<feature type="non-terminal residue" evidence="1">
    <location>
        <position position="1"/>
    </location>
</feature>
<accession>A0A8S0UGC9</accession>
<dbReference type="Proteomes" id="UP000594638">
    <property type="component" value="Unassembled WGS sequence"/>
</dbReference>
<keyword evidence="2" id="KW-1185">Reference proteome</keyword>
<proteinExistence type="predicted"/>